<comment type="similarity">
    <text evidence="2">Belongs to the EamA transporter family.</text>
</comment>
<name>A0AA42BQE4_9BACI</name>
<sequence length="297" mass="32626">MQSKSIILPLTISIIAISFSAIFVKMSSAPPAIISMYRLWLASLFMLPIVWKKREEFRRITRKDAMFLIGSGFFLALHFLLWFWSLKLTTVASSTIILALQPLVSLVGGFFVFRERTSVSALLTMGIAIIGVGMIGWGDLGLSTSAILGDVLSFLSVIAVVGYLLIGQSTVRKVSHWIYSFSVFVSAAAFLTLYNLVTATPLTGYTKTDWTMFLLLATVPTLSHIIHNWLLRYVNATTISMTILGEPVGATLLAFLLLSERLTGLQVSGGMLVLAGVFFFLTQQQKRTAYESASESA</sequence>
<feature type="transmembrane region" description="Helical" evidence="3">
    <location>
        <begin position="7"/>
        <end position="26"/>
    </location>
</feature>
<evidence type="ECO:0000313" key="5">
    <source>
        <dbReference type="EMBL" id="MCP8968364.1"/>
    </source>
</evidence>
<feature type="domain" description="EamA" evidence="4">
    <location>
        <begin position="10"/>
        <end position="135"/>
    </location>
</feature>
<dbReference type="Proteomes" id="UP001156102">
    <property type="component" value="Unassembled WGS sequence"/>
</dbReference>
<organism evidence="5 6">
    <name type="scientific">Ectobacillus ponti</name>
    <dbReference type="NCBI Taxonomy" id="2961894"/>
    <lineage>
        <taxon>Bacteria</taxon>
        <taxon>Bacillati</taxon>
        <taxon>Bacillota</taxon>
        <taxon>Bacilli</taxon>
        <taxon>Bacillales</taxon>
        <taxon>Bacillaceae</taxon>
        <taxon>Ectobacillus</taxon>
    </lineage>
</organism>
<evidence type="ECO:0000256" key="2">
    <source>
        <dbReference type="ARBA" id="ARBA00007362"/>
    </source>
</evidence>
<comment type="caution">
    <text evidence="5">The sequence shown here is derived from an EMBL/GenBank/DDBJ whole genome shotgun (WGS) entry which is preliminary data.</text>
</comment>
<feature type="transmembrane region" description="Helical" evidence="3">
    <location>
        <begin position="91"/>
        <end position="113"/>
    </location>
</feature>
<feature type="domain" description="EamA" evidence="4">
    <location>
        <begin position="148"/>
        <end position="281"/>
    </location>
</feature>
<comment type="subcellular location">
    <subcellularLocation>
        <location evidence="1">Endomembrane system</location>
        <topology evidence="1">Multi-pass membrane protein</topology>
    </subcellularLocation>
</comment>
<evidence type="ECO:0000256" key="1">
    <source>
        <dbReference type="ARBA" id="ARBA00004127"/>
    </source>
</evidence>
<dbReference type="EMBL" id="JANCLT010000003">
    <property type="protein sequence ID" value="MCP8968364.1"/>
    <property type="molecule type" value="Genomic_DNA"/>
</dbReference>
<feature type="transmembrane region" description="Helical" evidence="3">
    <location>
        <begin position="210"/>
        <end position="231"/>
    </location>
</feature>
<gene>
    <name evidence="5" type="ORF">NK662_07385</name>
</gene>
<feature type="transmembrane region" description="Helical" evidence="3">
    <location>
        <begin position="32"/>
        <end position="51"/>
    </location>
</feature>
<keyword evidence="3" id="KW-0472">Membrane</keyword>
<dbReference type="GO" id="GO:0016020">
    <property type="term" value="C:membrane"/>
    <property type="evidence" value="ECO:0007669"/>
    <property type="project" value="InterPro"/>
</dbReference>
<evidence type="ECO:0000313" key="6">
    <source>
        <dbReference type="Proteomes" id="UP001156102"/>
    </source>
</evidence>
<evidence type="ECO:0000259" key="4">
    <source>
        <dbReference type="Pfam" id="PF00892"/>
    </source>
</evidence>
<dbReference type="RefSeq" id="WP_254758278.1">
    <property type="nucleotide sequence ID" value="NZ_JANCLT010000003.1"/>
</dbReference>
<evidence type="ECO:0000256" key="3">
    <source>
        <dbReference type="SAM" id="Phobius"/>
    </source>
</evidence>
<accession>A0AA42BQE4</accession>
<dbReference type="AlphaFoldDB" id="A0AA42BQE4"/>
<keyword evidence="3" id="KW-0812">Transmembrane</keyword>
<keyword evidence="3" id="KW-1133">Transmembrane helix</keyword>
<dbReference type="PANTHER" id="PTHR22911:SF76">
    <property type="entry name" value="EAMA DOMAIN-CONTAINING PROTEIN"/>
    <property type="match status" value="1"/>
</dbReference>
<feature type="transmembrane region" description="Helical" evidence="3">
    <location>
        <begin position="178"/>
        <end position="198"/>
    </location>
</feature>
<proteinExistence type="inferred from homology"/>
<protein>
    <submittedName>
        <fullName evidence="5">DMT family transporter</fullName>
    </submittedName>
</protein>
<feature type="transmembrane region" description="Helical" evidence="3">
    <location>
        <begin position="238"/>
        <end position="258"/>
    </location>
</feature>
<feature type="transmembrane region" description="Helical" evidence="3">
    <location>
        <begin position="65"/>
        <end position="85"/>
    </location>
</feature>
<dbReference type="InterPro" id="IPR037185">
    <property type="entry name" value="EmrE-like"/>
</dbReference>
<feature type="transmembrane region" description="Helical" evidence="3">
    <location>
        <begin position="144"/>
        <end position="166"/>
    </location>
</feature>
<dbReference type="SUPFAM" id="SSF103481">
    <property type="entry name" value="Multidrug resistance efflux transporter EmrE"/>
    <property type="match status" value="2"/>
</dbReference>
<reference evidence="5" key="1">
    <citation type="submission" date="2022-07" db="EMBL/GenBank/DDBJ databases">
        <authorList>
            <person name="Li W.-J."/>
            <person name="Deng Q.-Q."/>
        </authorList>
    </citation>
    <scope>NUCLEOTIDE SEQUENCE</scope>
    <source>
        <strain evidence="5">SYSU M60031</strain>
    </source>
</reference>
<feature type="transmembrane region" description="Helical" evidence="3">
    <location>
        <begin position="120"/>
        <end position="138"/>
    </location>
</feature>
<dbReference type="InterPro" id="IPR000620">
    <property type="entry name" value="EamA_dom"/>
</dbReference>
<keyword evidence="6" id="KW-1185">Reference proteome</keyword>
<dbReference type="Pfam" id="PF00892">
    <property type="entry name" value="EamA"/>
    <property type="match status" value="2"/>
</dbReference>
<dbReference type="PANTHER" id="PTHR22911">
    <property type="entry name" value="ACYL-MALONYL CONDENSING ENZYME-RELATED"/>
    <property type="match status" value="1"/>
</dbReference>
<feature type="transmembrane region" description="Helical" evidence="3">
    <location>
        <begin position="264"/>
        <end position="282"/>
    </location>
</feature>